<evidence type="ECO:0000259" key="5">
    <source>
        <dbReference type="Pfam" id="PF04471"/>
    </source>
</evidence>
<dbReference type="eggNOG" id="COG0457">
    <property type="taxonomic scope" value="Bacteria"/>
</dbReference>
<dbReference type="Pfam" id="PF04471">
    <property type="entry name" value="Mrr_cat"/>
    <property type="match status" value="1"/>
</dbReference>
<dbReference type="GO" id="GO:0003677">
    <property type="term" value="F:DNA binding"/>
    <property type="evidence" value="ECO:0007669"/>
    <property type="project" value="InterPro"/>
</dbReference>
<reference evidence="7" key="1">
    <citation type="submission" date="2009-12" db="EMBL/GenBank/DDBJ databases">
        <title>Complete sequence of Treponema azotonutricium strain ZAS-9.</title>
        <authorList>
            <person name="Tetu S.G."/>
            <person name="Matson E."/>
            <person name="Ren Q."/>
            <person name="Seshadri R."/>
            <person name="Elbourne L."/>
            <person name="Hassan K.A."/>
            <person name="Durkin A."/>
            <person name="Radune D."/>
            <person name="Mohamoud Y."/>
            <person name="Shay R."/>
            <person name="Jin S."/>
            <person name="Zhang X."/>
            <person name="Lucey K."/>
            <person name="Ballor N.R."/>
            <person name="Ottesen E."/>
            <person name="Rosenthal R."/>
            <person name="Allen A."/>
            <person name="Leadbetter J.R."/>
            <person name="Paulsen I.T."/>
        </authorList>
    </citation>
    <scope>NUCLEOTIDE SEQUENCE [LARGE SCALE GENOMIC DNA]</scope>
    <source>
        <strain evidence="7">ATCC BAA-888 / DSM 13862 / ZAS-9</strain>
    </source>
</reference>
<dbReference type="HOGENOM" id="CLU_599761_0_0_12"/>
<dbReference type="Gene3D" id="3.40.1350.10">
    <property type="match status" value="1"/>
</dbReference>
<dbReference type="Gene3D" id="1.25.40.10">
    <property type="entry name" value="Tetratricopeptide repeat domain"/>
    <property type="match status" value="3"/>
</dbReference>
<dbReference type="PANTHER" id="PTHR14027:SF2">
    <property type="entry name" value="RNA POLYMERASE-ASSOCIATED PROTEIN CTR9 HOMOLOG"/>
    <property type="match status" value="1"/>
</dbReference>
<dbReference type="PANTHER" id="PTHR14027">
    <property type="entry name" value="RNA POLYMERASE-ASSOCIATED PROTEIN CTR9"/>
    <property type="match status" value="1"/>
</dbReference>
<name>F5YCE9_LEAAZ</name>
<evidence type="ECO:0000256" key="1">
    <source>
        <dbReference type="ARBA" id="ARBA00022737"/>
    </source>
</evidence>
<protein>
    <submittedName>
        <fullName evidence="6">Tetratricopeptide repeat protein</fullName>
    </submittedName>
</protein>
<proteinExistence type="predicted"/>
<sequence>MDSLIPILAAVVVLVIGIFLVMIIMGRSKSGGGNGKGSKGRDAIIKNTTKRLSQNPHDPEALSELGALYFKEEDWNQAYKTYGTLTELGSAQGEKEFENNYRFGLSALKLGMTDDAYKGFSAARGLNQNNFDVNYNLGVLEFQKKNYEKAIQVLNQARLQDPEHAPTLRTLGHSFFRLKKNKEAMTFIRKAIDLAPDDKESLYTLAECYYEANQTEQAQRIFSHLRGDPVMGASACLISGTINAQARQYDKAIQDFELGLRHENIKADVRIELRYQAATTLIKQNEIGKALGYLKDIQLENPNYKDVSPLIGRYQELNANKNLQIFLMAPSGDFVALCRKIVMSYYQKAKVKVTNISVNKNEWADVLAEVDTAKWEDLIMFRFIRTPGSIGELIVRDFHSHLKEVKAGKGICITVGNFTEEAKRYTEARLIDLIEKDRLTVILNTVDAKVAAAAPKTPAKK</sequence>
<evidence type="ECO:0000256" key="2">
    <source>
        <dbReference type="ARBA" id="ARBA00022803"/>
    </source>
</evidence>
<feature type="repeat" description="TPR" evidence="3">
    <location>
        <begin position="131"/>
        <end position="164"/>
    </location>
</feature>
<dbReference type="GO" id="GO:0009307">
    <property type="term" value="P:DNA restriction-modification system"/>
    <property type="evidence" value="ECO:0007669"/>
    <property type="project" value="InterPro"/>
</dbReference>
<dbReference type="InterPro" id="IPR011856">
    <property type="entry name" value="tRNA_endonuc-like_dom_sf"/>
</dbReference>
<dbReference type="InParanoid" id="F5YCE9"/>
<dbReference type="SUPFAM" id="SSF48452">
    <property type="entry name" value="TPR-like"/>
    <property type="match status" value="2"/>
</dbReference>
<dbReference type="STRING" id="545695.TREAZ_2861"/>
<evidence type="ECO:0000313" key="6">
    <source>
        <dbReference type="EMBL" id="AEF81030.1"/>
    </source>
</evidence>
<feature type="domain" description="Restriction endonuclease type IV Mrr" evidence="5">
    <location>
        <begin position="340"/>
        <end position="440"/>
    </location>
</feature>
<dbReference type="GO" id="GO:0006368">
    <property type="term" value="P:transcription elongation by RNA polymerase II"/>
    <property type="evidence" value="ECO:0007669"/>
    <property type="project" value="TreeGrafter"/>
</dbReference>
<dbReference type="Pfam" id="PF14559">
    <property type="entry name" value="TPR_19"/>
    <property type="match status" value="2"/>
</dbReference>
<dbReference type="InterPro" id="IPR031101">
    <property type="entry name" value="Ctr9"/>
</dbReference>
<evidence type="ECO:0000256" key="3">
    <source>
        <dbReference type="PROSITE-ProRule" id="PRU00339"/>
    </source>
</evidence>
<dbReference type="Proteomes" id="UP000009222">
    <property type="component" value="Chromosome"/>
</dbReference>
<dbReference type="GO" id="GO:0000993">
    <property type="term" value="F:RNA polymerase II complex binding"/>
    <property type="evidence" value="ECO:0007669"/>
    <property type="project" value="TreeGrafter"/>
</dbReference>
<dbReference type="InterPro" id="IPR011990">
    <property type="entry name" value="TPR-like_helical_dom_sf"/>
</dbReference>
<feature type="repeat" description="TPR" evidence="3">
    <location>
        <begin position="165"/>
        <end position="198"/>
    </location>
</feature>
<dbReference type="GO" id="GO:0004519">
    <property type="term" value="F:endonuclease activity"/>
    <property type="evidence" value="ECO:0007669"/>
    <property type="project" value="InterPro"/>
</dbReference>
<organism evidence="6 7">
    <name type="scientific">Leadbettera azotonutricia (strain ATCC BAA-888 / DSM 13862 / ZAS-9)</name>
    <name type="common">Treponema azotonutricium</name>
    <dbReference type="NCBI Taxonomy" id="545695"/>
    <lineage>
        <taxon>Bacteria</taxon>
        <taxon>Pseudomonadati</taxon>
        <taxon>Spirochaetota</taxon>
        <taxon>Spirochaetia</taxon>
        <taxon>Spirochaetales</taxon>
        <taxon>Breznakiellaceae</taxon>
        <taxon>Leadbettera</taxon>
    </lineage>
</organism>
<keyword evidence="2 3" id="KW-0802">TPR repeat</keyword>
<keyword evidence="7" id="KW-1185">Reference proteome</keyword>
<dbReference type="InterPro" id="IPR019734">
    <property type="entry name" value="TPR_rpt"/>
</dbReference>
<feature type="repeat" description="TPR" evidence="3">
    <location>
        <begin position="59"/>
        <end position="92"/>
    </location>
</feature>
<dbReference type="GO" id="GO:0006355">
    <property type="term" value="P:regulation of DNA-templated transcription"/>
    <property type="evidence" value="ECO:0007669"/>
    <property type="project" value="InterPro"/>
</dbReference>
<dbReference type="PROSITE" id="PS50005">
    <property type="entry name" value="TPR"/>
    <property type="match status" value="3"/>
</dbReference>
<evidence type="ECO:0000313" key="7">
    <source>
        <dbReference type="Proteomes" id="UP000009222"/>
    </source>
</evidence>
<dbReference type="AlphaFoldDB" id="F5YCE9"/>
<keyword evidence="1" id="KW-0677">Repeat</keyword>
<dbReference type="EMBL" id="CP001841">
    <property type="protein sequence ID" value="AEF81030.1"/>
    <property type="molecule type" value="Genomic_DNA"/>
</dbReference>
<dbReference type="OrthoDB" id="350064at2"/>
<keyword evidence="4" id="KW-0472">Membrane</keyword>
<keyword evidence="4" id="KW-0812">Transmembrane</keyword>
<reference evidence="6 7" key="2">
    <citation type="journal article" date="2011" name="ISME J.">
        <title>RNA-seq reveals cooperative metabolic interactions between two termite-gut spirochete species in co-culture.</title>
        <authorList>
            <person name="Rosenthal A.Z."/>
            <person name="Matson E.G."/>
            <person name="Eldar A."/>
            <person name="Leadbetter J.R."/>
        </authorList>
    </citation>
    <scope>NUCLEOTIDE SEQUENCE [LARGE SCALE GENOMIC DNA]</scope>
    <source>
        <strain evidence="7">ATCC BAA-888 / DSM 13862 / ZAS-9</strain>
    </source>
</reference>
<evidence type="ECO:0000256" key="4">
    <source>
        <dbReference type="SAM" id="Phobius"/>
    </source>
</evidence>
<dbReference type="SMART" id="SM00028">
    <property type="entry name" value="TPR"/>
    <property type="match status" value="6"/>
</dbReference>
<accession>F5YCE9</accession>
<feature type="transmembrane region" description="Helical" evidence="4">
    <location>
        <begin position="6"/>
        <end position="26"/>
    </location>
</feature>
<dbReference type="KEGG" id="taz:TREAZ_2861"/>
<gene>
    <name evidence="6" type="ordered locus">TREAZ_2861</name>
</gene>
<dbReference type="InterPro" id="IPR007560">
    <property type="entry name" value="Restrct_endonuc_IV_Mrr"/>
</dbReference>
<dbReference type="RefSeq" id="WP_015712677.1">
    <property type="nucleotide sequence ID" value="NC_015577.1"/>
</dbReference>
<keyword evidence="4" id="KW-1133">Transmembrane helix</keyword>